<dbReference type="EMBL" id="JAFHKR010000039">
    <property type="protein sequence ID" value="MBN3554622.1"/>
    <property type="molecule type" value="Genomic_DNA"/>
</dbReference>
<comment type="caution">
    <text evidence="10">The sequence shown here is derived from an EMBL/GenBank/DDBJ whole genome shotgun (WGS) entry which is preliminary data.</text>
</comment>
<feature type="transmembrane region" description="Helical" evidence="7">
    <location>
        <begin position="192"/>
        <end position="213"/>
    </location>
</feature>
<evidence type="ECO:0000259" key="9">
    <source>
        <dbReference type="Pfam" id="PF01292"/>
    </source>
</evidence>
<evidence type="ECO:0000256" key="7">
    <source>
        <dbReference type="SAM" id="Phobius"/>
    </source>
</evidence>
<feature type="region of interest" description="Disordered" evidence="6">
    <location>
        <begin position="223"/>
        <end position="250"/>
    </location>
</feature>
<dbReference type="SUPFAM" id="SSF56524">
    <property type="entry name" value="Oxidoreductase molybdopterin-binding domain"/>
    <property type="match status" value="1"/>
</dbReference>
<proteinExistence type="predicted"/>
<protein>
    <submittedName>
        <fullName evidence="10">Molybdopterin-dependent oxidoreductase</fullName>
    </submittedName>
</protein>
<organism evidence="10 11">
    <name type="scientific">Fictibacillus nanhaiensis</name>
    <dbReference type="NCBI Taxonomy" id="742169"/>
    <lineage>
        <taxon>Bacteria</taxon>
        <taxon>Bacillati</taxon>
        <taxon>Bacillota</taxon>
        <taxon>Bacilli</taxon>
        <taxon>Bacillales</taxon>
        <taxon>Fictibacillaceae</taxon>
        <taxon>Fictibacillus</taxon>
    </lineage>
</organism>
<gene>
    <name evidence="10" type="ORF">JYA63_10120</name>
</gene>
<dbReference type="InterPro" id="IPR016174">
    <property type="entry name" value="Di-haem_cyt_TM"/>
</dbReference>
<feature type="transmembrane region" description="Helical" evidence="7">
    <location>
        <begin position="129"/>
        <end position="152"/>
    </location>
</feature>
<keyword evidence="5 7" id="KW-0472">Membrane</keyword>
<dbReference type="Proteomes" id="UP001296923">
    <property type="component" value="Unassembled WGS sequence"/>
</dbReference>
<dbReference type="InterPro" id="IPR000572">
    <property type="entry name" value="OxRdtase_Mopterin-bd_dom"/>
</dbReference>
<evidence type="ECO:0000259" key="8">
    <source>
        <dbReference type="Pfam" id="PF00174"/>
    </source>
</evidence>
<evidence type="ECO:0000313" key="10">
    <source>
        <dbReference type="EMBL" id="MBN3554622.1"/>
    </source>
</evidence>
<dbReference type="SUPFAM" id="SSF81342">
    <property type="entry name" value="Transmembrane di-heme cytochromes"/>
    <property type="match status" value="1"/>
</dbReference>
<dbReference type="Gene3D" id="3.90.420.10">
    <property type="entry name" value="Oxidoreductase, molybdopterin-binding domain"/>
    <property type="match status" value="1"/>
</dbReference>
<evidence type="ECO:0000256" key="2">
    <source>
        <dbReference type="ARBA" id="ARBA00022475"/>
    </source>
</evidence>
<dbReference type="InterPro" id="IPR011577">
    <property type="entry name" value="Cyt_b561_bac/Ni-Hgenase"/>
</dbReference>
<dbReference type="RefSeq" id="WP_205725643.1">
    <property type="nucleotide sequence ID" value="NZ_JBHUPF010000006.1"/>
</dbReference>
<feature type="transmembrane region" description="Helical" evidence="7">
    <location>
        <begin position="36"/>
        <end position="56"/>
    </location>
</feature>
<keyword evidence="11" id="KW-1185">Reference proteome</keyword>
<keyword evidence="3 7" id="KW-0812">Transmembrane</keyword>
<feature type="domain" description="Oxidoreductase molybdopterin-binding" evidence="8">
    <location>
        <begin position="263"/>
        <end position="409"/>
    </location>
</feature>
<keyword evidence="4 7" id="KW-1133">Transmembrane helix</keyword>
<keyword evidence="2" id="KW-1003">Cell membrane</keyword>
<dbReference type="Gene3D" id="1.20.950.20">
    <property type="entry name" value="Transmembrane di-heme cytochromes, Chain C"/>
    <property type="match status" value="1"/>
</dbReference>
<dbReference type="Pfam" id="PF01292">
    <property type="entry name" value="Ni_hydr_CYTB"/>
    <property type="match status" value="1"/>
</dbReference>
<evidence type="ECO:0000256" key="3">
    <source>
        <dbReference type="ARBA" id="ARBA00022692"/>
    </source>
</evidence>
<accession>A0ABS2ZTG4</accession>
<feature type="transmembrane region" description="Helical" evidence="7">
    <location>
        <begin position="68"/>
        <end position="84"/>
    </location>
</feature>
<evidence type="ECO:0000256" key="6">
    <source>
        <dbReference type="SAM" id="MobiDB-lite"/>
    </source>
</evidence>
<dbReference type="InterPro" id="IPR036374">
    <property type="entry name" value="OxRdtase_Mopterin-bd_sf"/>
</dbReference>
<name>A0ABS2ZTG4_9BACL</name>
<feature type="transmembrane region" description="Helical" evidence="7">
    <location>
        <begin position="104"/>
        <end position="123"/>
    </location>
</feature>
<sequence>MILTKEGERSRMNIKLLFQQNMNFGKKLIRLHHVNALLFLVLSVTGFVLFSSSFRSTLPTFRVWIKDSHIWIGFLFCLPLLFYIPKMQKHLNTLRKKKEHRVNLYVVLSIVTVLIITGIQLTFHRQFPPIVSSVSLFFHDAATWFGVPYAIYHSTTRSKWFKRLTSRKTVAHPQEEPMMINEENPIYRRRTFLKLLSGSIIAVAFLPSFLKWIKPFLPEDTGSSEQVLPDGNNLNPLPNPSTKSAPPVGGGRRGEFRYYTVTEIPEINNDNFSFAIDGLVDRKQKWNWNQFVNVHRDVQVSDFHCVTGWSVYDVTWEGIPLKKLLQEAGVKDKAKYVKFYSADGVYTDTLTIEQAMMDDIMVAVLIDGKLISQNNGGPVRLIVPKMYAYKSVKWLNRIELIEKEHVGYWEKRGYDKNAWVKSI</sequence>
<dbReference type="Pfam" id="PF00174">
    <property type="entry name" value="Oxidored_molyb"/>
    <property type="match status" value="1"/>
</dbReference>
<evidence type="ECO:0000256" key="1">
    <source>
        <dbReference type="ARBA" id="ARBA00004651"/>
    </source>
</evidence>
<comment type="subcellular location">
    <subcellularLocation>
        <location evidence="1">Cell membrane</location>
        <topology evidence="1">Multi-pass membrane protein</topology>
    </subcellularLocation>
</comment>
<dbReference type="PANTHER" id="PTHR43032">
    <property type="entry name" value="PROTEIN-METHIONINE-SULFOXIDE REDUCTASE"/>
    <property type="match status" value="1"/>
</dbReference>
<evidence type="ECO:0000313" key="11">
    <source>
        <dbReference type="Proteomes" id="UP001296923"/>
    </source>
</evidence>
<dbReference type="PANTHER" id="PTHR43032:SF4">
    <property type="entry name" value="OXIDOREDUCTASE MOLYBDOPTERIN-BINDING DOMAIN-CONTAINING PROTEIN"/>
    <property type="match status" value="1"/>
</dbReference>
<feature type="domain" description="Cytochrome b561 bacterial/Ni-hydrogenase" evidence="9">
    <location>
        <begin position="25"/>
        <end position="144"/>
    </location>
</feature>
<evidence type="ECO:0000256" key="5">
    <source>
        <dbReference type="ARBA" id="ARBA00023136"/>
    </source>
</evidence>
<evidence type="ECO:0000256" key="4">
    <source>
        <dbReference type="ARBA" id="ARBA00022989"/>
    </source>
</evidence>
<reference evidence="10 11" key="1">
    <citation type="submission" date="2021-01" db="EMBL/GenBank/DDBJ databases">
        <title>Genome Sequencing of Type Strains.</title>
        <authorList>
            <person name="Lemaire J.F."/>
            <person name="Inderbitzin P."/>
            <person name="Collins S.B."/>
            <person name="Wespe N."/>
            <person name="Knight-Connoni V."/>
        </authorList>
    </citation>
    <scope>NUCLEOTIDE SEQUENCE [LARGE SCALE GENOMIC DNA]</scope>
    <source>
        <strain evidence="10 11">DSM 23009</strain>
    </source>
</reference>